<evidence type="ECO:0000256" key="1">
    <source>
        <dbReference type="ARBA" id="ARBA00004173"/>
    </source>
</evidence>
<keyword evidence="3" id="KW-0653">Protein transport</keyword>
<evidence type="ECO:0000256" key="7">
    <source>
        <dbReference type="ARBA" id="ARBA00023157"/>
    </source>
</evidence>
<dbReference type="PANTHER" id="PTHR21622">
    <property type="entry name" value="COILED-COIL-HELIX-COILED-COIL-HELIX DOMAIN CONTAINING 4"/>
    <property type="match status" value="1"/>
</dbReference>
<evidence type="ECO:0000313" key="11">
    <source>
        <dbReference type="Proteomes" id="UP000663845"/>
    </source>
</evidence>
<organism evidence="10 11">
    <name type="scientific">Adineta steineri</name>
    <dbReference type="NCBI Taxonomy" id="433720"/>
    <lineage>
        <taxon>Eukaryota</taxon>
        <taxon>Metazoa</taxon>
        <taxon>Spiralia</taxon>
        <taxon>Gnathifera</taxon>
        <taxon>Rotifera</taxon>
        <taxon>Eurotatoria</taxon>
        <taxon>Bdelloidea</taxon>
        <taxon>Adinetida</taxon>
        <taxon>Adinetidae</taxon>
        <taxon>Adineta</taxon>
    </lineage>
</organism>
<proteinExistence type="predicted"/>
<evidence type="ECO:0000313" key="10">
    <source>
        <dbReference type="EMBL" id="CAF1051291.1"/>
    </source>
</evidence>
<name>A0A814KLS8_9BILA</name>
<dbReference type="PANTHER" id="PTHR21622:SF0">
    <property type="entry name" value="COILED-COIL-HELIX-COILED-COIL-HELIX DOMAIN CONTAINING 4"/>
    <property type="match status" value="1"/>
</dbReference>
<reference evidence="10" key="1">
    <citation type="submission" date="2021-02" db="EMBL/GenBank/DDBJ databases">
        <authorList>
            <person name="Nowell W R."/>
        </authorList>
    </citation>
    <scope>NUCLEOTIDE SEQUENCE</scope>
</reference>
<feature type="region of interest" description="Disordered" evidence="9">
    <location>
        <begin position="125"/>
        <end position="150"/>
    </location>
</feature>
<comment type="subcellular location">
    <subcellularLocation>
        <location evidence="1">Mitochondrion</location>
    </subcellularLocation>
</comment>
<dbReference type="Gene3D" id="1.10.287.2900">
    <property type="match status" value="1"/>
</dbReference>
<evidence type="ECO:0000256" key="4">
    <source>
        <dbReference type="ARBA" id="ARBA00023002"/>
    </source>
</evidence>
<evidence type="ECO:0000256" key="3">
    <source>
        <dbReference type="ARBA" id="ARBA00022927"/>
    </source>
</evidence>
<evidence type="ECO:0000256" key="2">
    <source>
        <dbReference type="ARBA" id="ARBA00022448"/>
    </source>
</evidence>
<keyword evidence="5" id="KW-0811">Translocation</keyword>
<keyword evidence="6" id="KW-0496">Mitochondrion</keyword>
<evidence type="ECO:0000256" key="6">
    <source>
        <dbReference type="ARBA" id="ARBA00023128"/>
    </source>
</evidence>
<keyword evidence="8" id="KW-0676">Redox-active center</keyword>
<protein>
    <recommendedName>
        <fullName evidence="12">Mitochondrial intermembrane space import and assembly protein 40</fullName>
    </recommendedName>
</protein>
<evidence type="ECO:0000256" key="5">
    <source>
        <dbReference type="ARBA" id="ARBA00023010"/>
    </source>
</evidence>
<sequence>MNQQHRIIFADSNSLIPNENDIHIKQIWIDIYNENLNTGAVQSNGTISWDCPCLGTQAIGPCSSQFRAAFTCYQNSSKEPKGSECMMEFMKMQKCFTQYPKLYNNNNNNSNDYSNKINKQENEIESNPKLMSHPEARRHRLNEAKKKNLT</sequence>
<dbReference type="GO" id="GO:0005758">
    <property type="term" value="C:mitochondrial intermembrane space"/>
    <property type="evidence" value="ECO:0007669"/>
    <property type="project" value="TreeGrafter"/>
</dbReference>
<dbReference type="PROSITE" id="PS51808">
    <property type="entry name" value="CHCH"/>
    <property type="match status" value="1"/>
</dbReference>
<dbReference type="GO" id="GO:0045041">
    <property type="term" value="P:protein import into mitochondrial intermembrane space"/>
    <property type="evidence" value="ECO:0007669"/>
    <property type="project" value="InterPro"/>
</dbReference>
<dbReference type="Proteomes" id="UP000663845">
    <property type="component" value="Unassembled WGS sequence"/>
</dbReference>
<dbReference type="GO" id="GO:0015035">
    <property type="term" value="F:protein-disulfide reductase activity"/>
    <property type="evidence" value="ECO:0007669"/>
    <property type="project" value="InterPro"/>
</dbReference>
<comment type="caution">
    <text evidence="10">The sequence shown here is derived from an EMBL/GenBank/DDBJ whole genome shotgun (WGS) entry which is preliminary data.</text>
</comment>
<evidence type="ECO:0000256" key="9">
    <source>
        <dbReference type="SAM" id="MobiDB-lite"/>
    </source>
</evidence>
<evidence type="ECO:0008006" key="12">
    <source>
        <dbReference type="Google" id="ProtNLM"/>
    </source>
</evidence>
<dbReference type="EMBL" id="CAJNOG010000184">
    <property type="protein sequence ID" value="CAF1051291.1"/>
    <property type="molecule type" value="Genomic_DNA"/>
</dbReference>
<keyword evidence="4" id="KW-0560">Oxidoreductase</keyword>
<feature type="compositionally biased region" description="Basic and acidic residues" evidence="9">
    <location>
        <begin position="141"/>
        <end position="150"/>
    </location>
</feature>
<dbReference type="AlphaFoldDB" id="A0A814KLS8"/>
<evidence type="ECO:0000256" key="8">
    <source>
        <dbReference type="ARBA" id="ARBA00023284"/>
    </source>
</evidence>
<gene>
    <name evidence="10" type="ORF">JYZ213_LOCUS18693</name>
</gene>
<keyword evidence="7" id="KW-1015">Disulfide bond</keyword>
<keyword evidence="2" id="KW-0813">Transport</keyword>
<accession>A0A814KLS8</accession>
<dbReference type="InterPro" id="IPR039289">
    <property type="entry name" value="CHCHD4"/>
</dbReference>